<dbReference type="Proteomes" id="UP000248857">
    <property type="component" value="Unassembled WGS sequence"/>
</dbReference>
<evidence type="ECO:0000313" key="2">
    <source>
        <dbReference type="EMBL" id="PZD71183.1"/>
    </source>
</evidence>
<dbReference type="RefSeq" id="WP_110988261.1">
    <property type="nucleotide sequence ID" value="NZ_CAWNWM010000020.1"/>
</dbReference>
<keyword evidence="3" id="KW-1185">Reference proteome</keyword>
<accession>A0A2W1JAN3</accession>
<reference evidence="2 3" key="1">
    <citation type="journal article" date="2018" name="Sci. Rep.">
        <title>A novel species of the marine cyanobacterium Acaryochloris with a unique pigment content and lifestyle.</title>
        <authorList>
            <person name="Partensky F."/>
            <person name="Six C."/>
            <person name="Ratin M."/>
            <person name="Garczarek L."/>
            <person name="Vaulot D."/>
            <person name="Probert I."/>
            <person name="Calteau A."/>
            <person name="Gourvil P."/>
            <person name="Marie D."/>
            <person name="Grebert T."/>
            <person name="Bouchier C."/>
            <person name="Le Panse S."/>
            <person name="Gachenot M."/>
            <person name="Rodriguez F."/>
            <person name="Garrido J.L."/>
        </authorList>
    </citation>
    <scope>NUCLEOTIDE SEQUENCE [LARGE SCALE GENOMIC DNA]</scope>
    <source>
        <strain evidence="2 3">RCC1774</strain>
    </source>
</reference>
<organism evidence="2 3">
    <name type="scientific">Acaryochloris thomasi RCC1774</name>
    <dbReference type="NCBI Taxonomy" id="1764569"/>
    <lineage>
        <taxon>Bacteria</taxon>
        <taxon>Bacillati</taxon>
        <taxon>Cyanobacteriota</taxon>
        <taxon>Cyanophyceae</taxon>
        <taxon>Acaryochloridales</taxon>
        <taxon>Acaryochloridaceae</taxon>
        <taxon>Acaryochloris</taxon>
        <taxon>Acaryochloris thomasi</taxon>
    </lineage>
</organism>
<feature type="region of interest" description="Disordered" evidence="1">
    <location>
        <begin position="423"/>
        <end position="444"/>
    </location>
</feature>
<gene>
    <name evidence="2" type="ORF">C1752_07459</name>
</gene>
<sequence length="444" mass="49934">MSPTLHRAQSLRQALLDFTLDAEGEFAAALEAYSAEQLSQLTNSPYQGSQKTEQVINSFALDGAVGSQFVLDLFLQSHSDLPAEEAALVTHWRHSFMGLFTVKVRQQDCATVMNWLTEKQYNILLPTASDQLLNRLQPQEVVLTRLLPLGDYWMLSEPTVFLGKLGKPKLAVAIGSFKKYHKEYLYGDAPELLEAAWESVENYHQSFVDYFNDSKITLSGHQLEKQLAEFQASMAQQQIVDSGLDGEKSLSELADEAGVLQTEMTETAAAMGIDENTTARLLKNQKLSKMMTPKIELPPHLKNEDQVTLLTHPRWGQVMISTYQILIGELQAKSEEIGSESQINQSLKNIEIKPFVWHQLAEKYPEKLEQSLRTILDRPRFNIGQDLEQILVEFGHPEEPELPETASVPVHLHDLFQEAMGAVKGLKPSKSKGREKKQKKTGFG</sequence>
<comment type="caution">
    <text evidence="2">The sequence shown here is derived from an EMBL/GenBank/DDBJ whole genome shotgun (WGS) entry which is preliminary data.</text>
</comment>
<proteinExistence type="predicted"/>
<dbReference type="OrthoDB" id="417079at2"/>
<dbReference type="AlphaFoldDB" id="A0A2W1JAN3"/>
<protein>
    <submittedName>
        <fullName evidence="2">Uncharacterized protein</fullName>
    </submittedName>
</protein>
<evidence type="ECO:0000313" key="3">
    <source>
        <dbReference type="Proteomes" id="UP000248857"/>
    </source>
</evidence>
<name>A0A2W1JAN3_9CYAN</name>
<dbReference type="EMBL" id="PQWO01000020">
    <property type="protein sequence ID" value="PZD71183.1"/>
    <property type="molecule type" value="Genomic_DNA"/>
</dbReference>
<feature type="compositionally biased region" description="Basic residues" evidence="1">
    <location>
        <begin position="427"/>
        <end position="444"/>
    </location>
</feature>
<evidence type="ECO:0000256" key="1">
    <source>
        <dbReference type="SAM" id="MobiDB-lite"/>
    </source>
</evidence>